<keyword evidence="4" id="KW-1185">Reference proteome</keyword>
<comment type="function">
    <text evidence="1">Could be involved in insertion of integral membrane proteins into the membrane.</text>
</comment>
<evidence type="ECO:0000313" key="2">
    <source>
        <dbReference type="EMBL" id="QCA28516.1"/>
    </source>
</evidence>
<dbReference type="KEGG" id="vac:E4Z98_03990"/>
<dbReference type="Proteomes" id="UP000297725">
    <property type="component" value="Unassembled WGS sequence"/>
</dbReference>
<dbReference type="Proteomes" id="UP000296883">
    <property type="component" value="Chromosome"/>
</dbReference>
<accession>A0A7Z1Y9A4</accession>
<dbReference type="PANTHER" id="PTHR33383:SF1">
    <property type="entry name" value="MEMBRANE PROTEIN INSERTION EFFICIENCY FACTOR-RELATED"/>
    <property type="match status" value="1"/>
</dbReference>
<evidence type="ECO:0000313" key="5">
    <source>
        <dbReference type="Proteomes" id="UP000297725"/>
    </source>
</evidence>
<keyword evidence="1" id="KW-0472">Membrane</keyword>
<accession>A0A4Z0DDI1</accession>
<dbReference type="AlphaFoldDB" id="A0A4Z0DDI1"/>
<dbReference type="SMART" id="SM01234">
    <property type="entry name" value="Haemolytic"/>
    <property type="match status" value="1"/>
</dbReference>
<dbReference type="Pfam" id="PF01809">
    <property type="entry name" value="YidD"/>
    <property type="match status" value="1"/>
</dbReference>
<keyword evidence="1" id="KW-1003">Cell membrane</keyword>
<dbReference type="HAMAP" id="MF_00386">
    <property type="entry name" value="UPF0161_YidD"/>
    <property type="match status" value="1"/>
</dbReference>
<comment type="subcellular location">
    <subcellularLocation>
        <location evidence="1">Cell membrane</location>
        <topology evidence="1">Peripheral membrane protein</topology>
        <orientation evidence="1">Cytoplasmic side</orientation>
    </subcellularLocation>
</comment>
<comment type="similarity">
    <text evidence="1">Belongs to the UPF0161 family.</text>
</comment>
<name>A0A4Z0DDI1_9ENTE</name>
<dbReference type="EMBL" id="CP038865">
    <property type="protein sequence ID" value="QCA28516.1"/>
    <property type="molecule type" value="Genomic_DNA"/>
</dbReference>
<dbReference type="PANTHER" id="PTHR33383">
    <property type="entry name" value="MEMBRANE PROTEIN INSERTION EFFICIENCY FACTOR-RELATED"/>
    <property type="match status" value="1"/>
</dbReference>
<proteinExistence type="inferred from homology"/>
<dbReference type="NCBIfam" id="TIGR00278">
    <property type="entry name" value="membrane protein insertion efficiency factor YidD"/>
    <property type="match status" value="1"/>
</dbReference>
<sequence>MKKILIKLVRMYQKYISAGTPKSCRYHPTCSAYMIDAITYHGAFKGTIMGLGRILRCHPFIKGGIDYVPKKFTLRRNKSEEYPGPY</sequence>
<dbReference type="RefSeq" id="WP_135253609.1">
    <property type="nucleotide sequence ID" value="NZ_CP038865.1"/>
</dbReference>
<organism evidence="2 4">
    <name type="scientific">Vagococcus xieshaowenii</name>
    <dbReference type="NCBI Taxonomy" id="2562451"/>
    <lineage>
        <taxon>Bacteria</taxon>
        <taxon>Bacillati</taxon>
        <taxon>Bacillota</taxon>
        <taxon>Bacilli</taxon>
        <taxon>Lactobacillales</taxon>
        <taxon>Enterococcaceae</taxon>
        <taxon>Vagococcus</taxon>
    </lineage>
</organism>
<reference evidence="3 5" key="1">
    <citation type="submission" date="2019-03" db="EMBL/GenBank/DDBJ databases">
        <title>Vagococcus sp. was isolated fron gut of Carduelis flavirostris.</title>
        <authorList>
            <person name="Ge Y."/>
        </authorList>
    </citation>
    <scope>NUCLEOTIDE SEQUENCE [LARGE SCALE GENOMIC DNA]</scope>
    <source>
        <strain evidence="3 5">CF-210</strain>
    </source>
</reference>
<dbReference type="EMBL" id="SRHU01000008">
    <property type="protein sequence ID" value="TFZ42881.1"/>
    <property type="molecule type" value="Genomic_DNA"/>
</dbReference>
<dbReference type="GO" id="GO:0005886">
    <property type="term" value="C:plasma membrane"/>
    <property type="evidence" value="ECO:0007669"/>
    <property type="project" value="UniProtKB-SubCell"/>
</dbReference>
<protein>
    <recommendedName>
        <fullName evidence="1">Putative membrane protein insertion efficiency factor</fullName>
    </recommendedName>
</protein>
<evidence type="ECO:0000313" key="3">
    <source>
        <dbReference type="EMBL" id="TFZ42881.1"/>
    </source>
</evidence>
<reference evidence="2 4" key="2">
    <citation type="journal article" date="2020" name="Int. J. Syst. Evol. Microbiol.">
        <title>Vagococcus xieshaowenii sp. nov., isolated from snow finch (Montifringilla taczanowskii) cloacal content.</title>
        <authorList>
            <person name="Ge Y."/>
            <person name="Yang J."/>
            <person name="Lai X.H."/>
            <person name="Zhang G."/>
            <person name="Jin D."/>
            <person name="Lu S."/>
            <person name="Wang B."/>
            <person name="Huang Y."/>
            <person name="Huang Y."/>
            <person name="Ren Z."/>
            <person name="Zhang X."/>
            <person name="Xu J."/>
        </authorList>
    </citation>
    <scope>NUCLEOTIDE SEQUENCE [LARGE SCALE GENOMIC DNA]</scope>
    <source>
        <strain evidence="2">Personal::cf-49</strain>
        <strain evidence="4">personal::cf-49</strain>
    </source>
</reference>
<dbReference type="InterPro" id="IPR002696">
    <property type="entry name" value="Membr_insert_effic_factor_YidD"/>
</dbReference>
<evidence type="ECO:0000313" key="4">
    <source>
        <dbReference type="Proteomes" id="UP000296883"/>
    </source>
</evidence>
<gene>
    <name evidence="2" type="primary">yidD</name>
    <name evidence="3" type="ORF">E4031_01750</name>
    <name evidence="2" type="ORF">E4Z98_03990</name>
</gene>
<dbReference type="OrthoDB" id="9801753at2"/>
<evidence type="ECO:0000256" key="1">
    <source>
        <dbReference type="HAMAP-Rule" id="MF_00386"/>
    </source>
</evidence>